<gene>
    <name evidence="8" type="primary">mreC</name>
    <name evidence="8" type="ORF">ISN26_01515</name>
</gene>
<reference evidence="8" key="1">
    <citation type="submission" date="2020-10" db="EMBL/GenBank/DDBJ databases">
        <title>An improved Amphimedon queenslandica hologenome assembly reveals how three proteobacterial symbionts can extend the metabolic phenotypic of their marine sponge host.</title>
        <authorList>
            <person name="Degnan B."/>
            <person name="Degnan S."/>
            <person name="Xiang X."/>
        </authorList>
    </citation>
    <scope>NUCLEOTIDE SEQUENCE</scope>
    <source>
        <strain evidence="8">AqS2</strain>
    </source>
</reference>
<dbReference type="GO" id="GO:0005886">
    <property type="term" value="C:plasma membrane"/>
    <property type="evidence" value="ECO:0007669"/>
    <property type="project" value="TreeGrafter"/>
</dbReference>
<dbReference type="AlphaFoldDB" id="A0A930UGE5"/>
<keyword evidence="3 5" id="KW-0133">Cell shape</keyword>
<dbReference type="EMBL" id="JADHEI010000028">
    <property type="protein sequence ID" value="MBF2734764.1"/>
    <property type="molecule type" value="Genomic_DNA"/>
</dbReference>
<dbReference type="GO" id="GO:0008360">
    <property type="term" value="P:regulation of cell shape"/>
    <property type="evidence" value="ECO:0007669"/>
    <property type="project" value="UniProtKB-KW"/>
</dbReference>
<dbReference type="Proteomes" id="UP000604381">
    <property type="component" value="Unassembled WGS sequence"/>
</dbReference>
<keyword evidence="9" id="KW-1185">Reference proteome</keyword>
<organism evidence="8 9">
    <name type="scientific">Candidatus Amphirhobacter heronislandensis</name>
    <dbReference type="NCBI Taxonomy" id="1732024"/>
    <lineage>
        <taxon>Bacteria</taxon>
        <taxon>Pseudomonadati</taxon>
        <taxon>Pseudomonadota</taxon>
        <taxon>Gammaproteobacteria</taxon>
        <taxon>Candidatus Tethybacterales</taxon>
        <taxon>Candidatus Tethybacteraceae</taxon>
        <taxon>Candidatus Amphirhobacter</taxon>
    </lineage>
</organism>
<dbReference type="NCBIfam" id="TIGR00219">
    <property type="entry name" value="mreC"/>
    <property type="match status" value="1"/>
</dbReference>
<evidence type="ECO:0000256" key="4">
    <source>
        <dbReference type="ARBA" id="ARBA00032089"/>
    </source>
</evidence>
<dbReference type="Gene3D" id="2.40.10.340">
    <property type="entry name" value="Rod shape-determining protein MreC, domain 1"/>
    <property type="match status" value="1"/>
</dbReference>
<sequence length="300" mass="32334">MDFSDDGRKKMVWLRAAAAMLLAWGLTYADHRIGDATSKVRSSLAAVVLRPIRFAAELPTTAWSTTSGYFQSREELIESRQKIAEELLRQRSRQQLVDAVERENAILRSLINARLRHQPDAAIAEILNTASLPFLSRIVIGKGSSEGLAVGQGLFTDEGVIGQLTRVDGDTSQALLLTDKRFWVATRRRSDGLLVLLQGDGGGRMRLRFVPADVSLLPGDLLETAEGQQAFPAGIPVAAIAETWQPDGVPFQEGVAKPVASVRQQTAVLIHSGGGDEDAVPLPVEPSGAVPSSLKVDVLP</sequence>
<dbReference type="PIRSF" id="PIRSF038471">
    <property type="entry name" value="MreC"/>
    <property type="match status" value="1"/>
</dbReference>
<evidence type="ECO:0000256" key="1">
    <source>
        <dbReference type="ARBA" id="ARBA00009369"/>
    </source>
</evidence>
<evidence type="ECO:0000313" key="9">
    <source>
        <dbReference type="Proteomes" id="UP000604381"/>
    </source>
</evidence>
<dbReference type="Pfam" id="PF04085">
    <property type="entry name" value="MreC"/>
    <property type="match status" value="1"/>
</dbReference>
<accession>A0A930UGE5</accession>
<comment type="similarity">
    <text evidence="1 5">Belongs to the MreC family.</text>
</comment>
<dbReference type="InterPro" id="IPR042175">
    <property type="entry name" value="Cell/Rod_MreC_2"/>
</dbReference>
<proteinExistence type="inferred from homology"/>
<feature type="region of interest" description="Disordered" evidence="6">
    <location>
        <begin position="274"/>
        <end position="293"/>
    </location>
</feature>
<evidence type="ECO:0000256" key="2">
    <source>
        <dbReference type="ARBA" id="ARBA00013855"/>
    </source>
</evidence>
<evidence type="ECO:0000256" key="5">
    <source>
        <dbReference type="PIRNR" id="PIRNR038471"/>
    </source>
</evidence>
<dbReference type="InterPro" id="IPR007221">
    <property type="entry name" value="MreC"/>
</dbReference>
<name>A0A930UGE5_9GAMM</name>
<feature type="domain" description="Rod shape-determining protein MreC beta-barrel core" evidence="7">
    <location>
        <begin position="129"/>
        <end position="270"/>
    </location>
</feature>
<evidence type="ECO:0000313" key="8">
    <source>
        <dbReference type="EMBL" id="MBF2734764.1"/>
    </source>
</evidence>
<comment type="function">
    <text evidence="5">Involved in formation and maintenance of cell shape.</text>
</comment>
<dbReference type="PANTHER" id="PTHR34138">
    <property type="entry name" value="CELL SHAPE-DETERMINING PROTEIN MREC"/>
    <property type="match status" value="1"/>
</dbReference>
<dbReference type="PANTHER" id="PTHR34138:SF1">
    <property type="entry name" value="CELL SHAPE-DETERMINING PROTEIN MREC"/>
    <property type="match status" value="1"/>
</dbReference>
<dbReference type="InterPro" id="IPR055342">
    <property type="entry name" value="MreC_beta-barrel_core"/>
</dbReference>
<evidence type="ECO:0000256" key="6">
    <source>
        <dbReference type="SAM" id="MobiDB-lite"/>
    </source>
</evidence>
<evidence type="ECO:0000259" key="7">
    <source>
        <dbReference type="Pfam" id="PF04085"/>
    </source>
</evidence>
<protein>
    <recommendedName>
        <fullName evidence="2 5">Cell shape-determining protein MreC</fullName>
    </recommendedName>
    <alternativeName>
        <fullName evidence="4 5">Cell shape protein MreC</fullName>
    </alternativeName>
</protein>
<evidence type="ECO:0000256" key="3">
    <source>
        <dbReference type="ARBA" id="ARBA00022960"/>
    </source>
</evidence>
<dbReference type="InterPro" id="IPR042177">
    <property type="entry name" value="Cell/Rod_1"/>
</dbReference>
<dbReference type="Gene3D" id="2.40.10.350">
    <property type="entry name" value="Rod shape-determining protein MreC, domain 2"/>
    <property type="match status" value="1"/>
</dbReference>
<comment type="caution">
    <text evidence="8">The sequence shown here is derived from an EMBL/GenBank/DDBJ whole genome shotgun (WGS) entry which is preliminary data.</text>
</comment>